<dbReference type="InterPro" id="IPR036291">
    <property type="entry name" value="NAD(P)-bd_dom_sf"/>
</dbReference>
<dbReference type="GO" id="GO:0046872">
    <property type="term" value="F:metal ion binding"/>
    <property type="evidence" value="ECO:0007669"/>
    <property type="project" value="UniProtKB-KW"/>
</dbReference>
<dbReference type="Proteomes" id="UP000552038">
    <property type="component" value="Unassembled WGS sequence"/>
</dbReference>
<dbReference type="InterPro" id="IPR051674">
    <property type="entry name" value="Malate_Decarboxylase"/>
</dbReference>
<dbReference type="SUPFAM" id="SSF53223">
    <property type="entry name" value="Aminoacid dehydrogenase-like, N-terminal domain"/>
    <property type="match status" value="1"/>
</dbReference>
<dbReference type="PROSITE" id="PS00331">
    <property type="entry name" value="MALIC_ENZYMES"/>
    <property type="match status" value="1"/>
</dbReference>
<dbReference type="GO" id="GO:0051287">
    <property type="term" value="F:NAD binding"/>
    <property type="evidence" value="ECO:0007669"/>
    <property type="project" value="InterPro"/>
</dbReference>
<proteinExistence type="inferred from homology"/>
<dbReference type="AlphaFoldDB" id="A0AAP6ZYT8"/>
<dbReference type="InterPro" id="IPR045213">
    <property type="entry name" value="Malic_NAD-bd_bact_type"/>
</dbReference>
<feature type="binding site" evidence="7">
    <location>
        <position position="163"/>
    </location>
    <ligand>
        <name>a divalent metal cation</name>
        <dbReference type="ChEBI" id="CHEBI:60240"/>
    </ligand>
</feature>
<keyword evidence="4" id="KW-0560">Oxidoreductase</keyword>
<dbReference type="SUPFAM" id="SSF51735">
    <property type="entry name" value="NAD(P)-binding Rossmann-fold domains"/>
    <property type="match status" value="1"/>
</dbReference>
<feature type="domain" description="Malic enzyme NAD-binding" evidence="8">
    <location>
        <begin position="164"/>
        <end position="387"/>
    </location>
</feature>
<feature type="binding site" evidence="6">
    <location>
        <position position="319"/>
    </location>
    <ligand>
        <name>(S)-malate</name>
        <dbReference type="ChEBI" id="CHEBI:15589"/>
    </ligand>
</feature>
<dbReference type="Gene3D" id="3.40.50.720">
    <property type="entry name" value="NAD(P)-binding Rossmann-like Domain"/>
    <property type="match status" value="1"/>
</dbReference>
<comment type="caution">
    <text evidence="10">The sequence shown here is derived from an EMBL/GenBank/DDBJ whole genome shotgun (WGS) entry which is preliminary data.</text>
</comment>
<dbReference type="InterPro" id="IPR001891">
    <property type="entry name" value="Malic_OxRdtase"/>
</dbReference>
<feature type="domain" description="Malic enzyme N-terminal" evidence="9">
    <location>
        <begin position="19"/>
        <end position="152"/>
    </location>
</feature>
<gene>
    <name evidence="10" type="ORF">HMI46_18445</name>
</gene>
<accession>A0AAP6ZYT8</accession>
<comment type="similarity">
    <text evidence="2">Belongs to the malic enzymes family.</text>
</comment>
<evidence type="ECO:0000259" key="8">
    <source>
        <dbReference type="SMART" id="SM00919"/>
    </source>
</evidence>
<reference evidence="10 11" key="1">
    <citation type="submission" date="2020-05" db="EMBL/GenBank/DDBJ databases">
        <title>Whole genome sequencing and identification of novel metabolites from Paenibacillus alvei strain JR949.</title>
        <authorList>
            <person name="Rajendhran J."/>
            <person name="Sree Pranav P."/>
            <person name="Mahalakshmi B."/>
            <person name="Karthikeyan R."/>
        </authorList>
    </citation>
    <scope>NUCLEOTIDE SEQUENCE [LARGE SCALE GENOMIC DNA]</scope>
    <source>
        <strain evidence="10 11">JR949</strain>
    </source>
</reference>
<dbReference type="Gene3D" id="3.40.50.10380">
    <property type="entry name" value="Malic enzyme, N-terminal domain"/>
    <property type="match status" value="1"/>
</dbReference>
<dbReference type="FunFam" id="3.40.50.720:FF:000095">
    <property type="entry name" value="NADP-dependent malic enzyme"/>
    <property type="match status" value="1"/>
</dbReference>
<keyword evidence="3 7" id="KW-0479">Metal-binding</keyword>
<dbReference type="PANTHER" id="PTHR43237:SF4">
    <property type="entry name" value="NADP-DEPENDENT MALIC ENZYME"/>
    <property type="match status" value="1"/>
</dbReference>
<dbReference type="GO" id="GO:0004470">
    <property type="term" value="F:malic enzyme activity"/>
    <property type="evidence" value="ECO:0007669"/>
    <property type="project" value="InterPro"/>
</dbReference>
<evidence type="ECO:0000256" key="5">
    <source>
        <dbReference type="PIRSR" id="PIRSR000106-1"/>
    </source>
</evidence>
<dbReference type="GO" id="GO:0016616">
    <property type="term" value="F:oxidoreductase activity, acting on the CH-OH group of donors, NAD or NADP as acceptor"/>
    <property type="evidence" value="ECO:0007669"/>
    <property type="project" value="InterPro"/>
</dbReference>
<dbReference type="SMART" id="SM01274">
    <property type="entry name" value="malic"/>
    <property type="match status" value="1"/>
</dbReference>
<evidence type="ECO:0000256" key="6">
    <source>
        <dbReference type="PIRSR" id="PIRSR000106-2"/>
    </source>
</evidence>
<feature type="binding site" evidence="7">
    <location>
        <position position="138"/>
    </location>
    <ligand>
        <name>a divalent metal cation</name>
        <dbReference type="ChEBI" id="CHEBI:60240"/>
    </ligand>
</feature>
<feature type="binding site" evidence="7">
    <location>
        <position position="137"/>
    </location>
    <ligand>
        <name>a divalent metal cation</name>
        <dbReference type="ChEBI" id="CHEBI:60240"/>
    </ligand>
</feature>
<dbReference type="PANTHER" id="PTHR43237">
    <property type="entry name" value="NADP-DEPENDENT MALIC ENZYME"/>
    <property type="match status" value="1"/>
</dbReference>
<dbReference type="SMART" id="SM00919">
    <property type="entry name" value="Malic_M"/>
    <property type="match status" value="1"/>
</dbReference>
<dbReference type="CDD" id="cd05311">
    <property type="entry name" value="NAD_bind_2_malic_enz"/>
    <property type="match status" value="1"/>
</dbReference>
<organism evidence="10 11">
    <name type="scientific">Paenibacillus alvei</name>
    <name type="common">Bacillus alvei</name>
    <dbReference type="NCBI Taxonomy" id="44250"/>
    <lineage>
        <taxon>Bacteria</taxon>
        <taxon>Bacillati</taxon>
        <taxon>Bacillota</taxon>
        <taxon>Bacilli</taxon>
        <taxon>Bacillales</taxon>
        <taxon>Paenibacillaceae</taxon>
        <taxon>Paenibacillus</taxon>
    </lineage>
</organism>
<dbReference type="Pfam" id="PF03949">
    <property type="entry name" value="Malic_M"/>
    <property type="match status" value="1"/>
</dbReference>
<protein>
    <submittedName>
        <fullName evidence="10">NADP-dependent malic enzyme</fullName>
    </submittedName>
</protein>
<evidence type="ECO:0000313" key="10">
    <source>
        <dbReference type="EMBL" id="NOJ72529.1"/>
    </source>
</evidence>
<dbReference type="InterPro" id="IPR046346">
    <property type="entry name" value="Aminoacid_DH-like_N_sf"/>
</dbReference>
<dbReference type="Pfam" id="PF00390">
    <property type="entry name" value="malic"/>
    <property type="match status" value="1"/>
</dbReference>
<comment type="cofactor">
    <cofactor evidence="1">
        <name>Mn(2+)</name>
        <dbReference type="ChEBI" id="CHEBI:29035"/>
    </cofactor>
</comment>
<dbReference type="EMBL" id="JABFOR010000026">
    <property type="protein sequence ID" value="NOJ72529.1"/>
    <property type="molecule type" value="Genomic_DNA"/>
</dbReference>
<dbReference type="InterPro" id="IPR012301">
    <property type="entry name" value="Malic_N_dom"/>
</dbReference>
<evidence type="ECO:0000256" key="7">
    <source>
        <dbReference type="PIRSR" id="PIRSR000106-3"/>
    </source>
</evidence>
<comment type="cofactor">
    <cofactor evidence="7">
        <name>Mg(2+)</name>
        <dbReference type="ChEBI" id="CHEBI:18420"/>
    </cofactor>
    <cofactor evidence="7">
        <name>Mn(2+)</name>
        <dbReference type="ChEBI" id="CHEBI:29035"/>
    </cofactor>
    <text evidence="7">Divalent metal cations. Prefers magnesium or manganese.</text>
</comment>
<dbReference type="RefSeq" id="WP_276569989.1">
    <property type="nucleotide sequence ID" value="NZ_JABFOR010000026.1"/>
</dbReference>
<feature type="active site" description="Proton acceptor" evidence="5">
    <location>
        <position position="95"/>
    </location>
</feature>
<evidence type="ECO:0000256" key="1">
    <source>
        <dbReference type="ARBA" id="ARBA00001936"/>
    </source>
</evidence>
<evidence type="ECO:0000256" key="3">
    <source>
        <dbReference type="ARBA" id="ARBA00022723"/>
    </source>
</evidence>
<sequence length="402" mass="43152">MPVALDIKEESLQLHKKLHGKIEVTSKIEVNSPEDLSLVYTPGVAESCRLIANDKNAANEYTLRGNMIAVVTDGSAVLGLGDIGPYAAMPVMEGKCMLFKQFGNVDAFPICLSTQNVDEIVNIVKNMEPTFSGINLEDISAPRCFEIERRLKEETNIPIFHDDQHGTAIVLLAALMNALKVVHKQMSNIRAVINGAGSAGIAIAKLLLKAGVQHVSLVDLKGVVCEGEEWMNPAQADMAMVTNREHIRGTLTEAVRGADVFIGVSAPKVLTQEHVRSMNEKPIIFAMANPTPEIFPDEALAAGAAVVCTGRSDFPNQVNNLLAFPGIFRGALDVRAADITDDMKLAAARGIAAIVTDAELSPTYIIPNPLDKRVVPSVASAIAQVAIETGAARVDKMPIYRV</sequence>
<feature type="active site" description="Proton donor" evidence="5">
    <location>
        <position position="40"/>
    </location>
</feature>
<evidence type="ECO:0000313" key="11">
    <source>
        <dbReference type="Proteomes" id="UP000552038"/>
    </source>
</evidence>
<name>A0AAP6ZYT8_PAEAL</name>
<evidence type="ECO:0000256" key="4">
    <source>
        <dbReference type="ARBA" id="ARBA00023002"/>
    </source>
</evidence>
<evidence type="ECO:0000259" key="9">
    <source>
        <dbReference type="SMART" id="SM01274"/>
    </source>
</evidence>
<dbReference type="InterPro" id="IPR037062">
    <property type="entry name" value="Malic_N_dom_sf"/>
</dbReference>
<dbReference type="InterPro" id="IPR015884">
    <property type="entry name" value="Malic_enzyme_CS"/>
</dbReference>
<dbReference type="InterPro" id="IPR012302">
    <property type="entry name" value="Malic_NAD-bd"/>
</dbReference>
<dbReference type="PIRSF" id="PIRSF000106">
    <property type="entry name" value="ME"/>
    <property type="match status" value="1"/>
</dbReference>
<feature type="binding site" evidence="6">
    <location>
        <position position="289"/>
    </location>
    <ligand>
        <name>(S)-malate</name>
        <dbReference type="ChEBI" id="CHEBI:15589"/>
    </ligand>
</feature>
<evidence type="ECO:0000256" key="2">
    <source>
        <dbReference type="ARBA" id="ARBA00008785"/>
    </source>
</evidence>
<dbReference type="FunFam" id="3.40.50.10380:FF:000003">
    <property type="entry name" value="NADP-dependent malic enzyme"/>
    <property type="match status" value="1"/>
</dbReference>